<organism evidence="3">
    <name type="scientific">Salix viminalis</name>
    <name type="common">Common osier</name>
    <name type="synonym">Basket willow</name>
    <dbReference type="NCBI Taxonomy" id="40686"/>
    <lineage>
        <taxon>Eukaryota</taxon>
        <taxon>Viridiplantae</taxon>
        <taxon>Streptophyta</taxon>
        <taxon>Embryophyta</taxon>
        <taxon>Tracheophyta</taxon>
        <taxon>Spermatophyta</taxon>
        <taxon>Magnoliopsida</taxon>
        <taxon>eudicotyledons</taxon>
        <taxon>Gunneridae</taxon>
        <taxon>Pentapetalae</taxon>
        <taxon>rosids</taxon>
        <taxon>fabids</taxon>
        <taxon>Malpighiales</taxon>
        <taxon>Salicaceae</taxon>
        <taxon>Saliceae</taxon>
        <taxon>Salix</taxon>
    </lineage>
</organism>
<dbReference type="InterPro" id="IPR050410">
    <property type="entry name" value="CCR4/nocturin_mRNA_transcr"/>
</dbReference>
<evidence type="ECO:0000256" key="1">
    <source>
        <dbReference type="SAM" id="MobiDB-lite"/>
    </source>
</evidence>
<dbReference type="AlphaFoldDB" id="A0A6N2N985"/>
<feature type="region of interest" description="Disordered" evidence="1">
    <location>
        <begin position="1"/>
        <end position="73"/>
    </location>
</feature>
<dbReference type="InterPro" id="IPR005135">
    <property type="entry name" value="Endo/exonuclease/phosphatase"/>
</dbReference>
<dbReference type="PANTHER" id="PTHR12121:SF74">
    <property type="entry name" value="CARBON CATABOLITE REPRESSOR PROTEIN 4 HOMOLOG 5"/>
    <property type="match status" value="1"/>
</dbReference>
<dbReference type="Gene3D" id="3.60.10.10">
    <property type="entry name" value="Endonuclease/exonuclease/phosphatase"/>
    <property type="match status" value="1"/>
</dbReference>
<proteinExistence type="predicted"/>
<dbReference type="EMBL" id="CAADRP010002096">
    <property type="protein sequence ID" value="VFU61115.1"/>
    <property type="molecule type" value="Genomic_DNA"/>
</dbReference>
<feature type="compositionally biased region" description="Polar residues" evidence="1">
    <location>
        <begin position="52"/>
        <end position="69"/>
    </location>
</feature>
<evidence type="ECO:0000313" key="3">
    <source>
        <dbReference type="EMBL" id="VFU61115.1"/>
    </source>
</evidence>
<dbReference type="SUPFAM" id="SSF56219">
    <property type="entry name" value="DNase I-like"/>
    <property type="match status" value="1"/>
</dbReference>
<dbReference type="PANTHER" id="PTHR12121">
    <property type="entry name" value="CARBON CATABOLITE REPRESSOR PROTEIN 4"/>
    <property type="match status" value="1"/>
</dbReference>
<feature type="domain" description="Endonuclease/exonuclease/phosphatase" evidence="2">
    <location>
        <begin position="104"/>
        <end position="301"/>
    </location>
</feature>
<reference evidence="3" key="1">
    <citation type="submission" date="2019-03" db="EMBL/GenBank/DDBJ databases">
        <authorList>
            <person name="Mank J."/>
            <person name="Almeida P."/>
        </authorList>
    </citation>
    <scope>NUCLEOTIDE SEQUENCE</scope>
    <source>
        <strain evidence="3">78183</strain>
    </source>
</reference>
<protein>
    <recommendedName>
        <fullName evidence="2">Endonuclease/exonuclease/phosphatase domain-containing protein</fullName>
    </recommendedName>
</protein>
<evidence type="ECO:0000259" key="2">
    <source>
        <dbReference type="Pfam" id="PF03372"/>
    </source>
</evidence>
<accession>A0A6N2N985</accession>
<dbReference type="GO" id="GO:0000175">
    <property type="term" value="F:3'-5'-RNA exonuclease activity"/>
    <property type="evidence" value="ECO:0007669"/>
    <property type="project" value="TreeGrafter"/>
</dbReference>
<feature type="compositionally biased region" description="Basic residues" evidence="1">
    <location>
        <begin position="20"/>
        <end position="40"/>
    </location>
</feature>
<sequence>MRALNHRAPAMEHSSATSQNKRKHPFHKKQQYLHRKKQKSVSKIEKTLTLKPHSSNQNSVSLSNRFQSTQRKKSHNYDSNFEFNRKWTFSCHDSSAYEDRVVFVSYNILGVENASKHPDLYFKIPSEFMEWERRKELIYKEMHHYNAGILCFQAVDRFDDLDDLLQKDGFRGAYKARTGEACDGCAVFWKDKLFTLLHEEHVEFQSFGLRNNVAQLCVFKMNENQSETGLSTEASKTTSPNRRSLVVGNIHVLFNPNRGDIKLGQSIQIITRMGNIPVIIGGDLNSLPQSAIYQFLTASELEILLHDRRNISGQLECPPQQKDLKSRDKNVARSLMYRWSDEELRLAAGNDELTHIQH</sequence>
<dbReference type="Pfam" id="PF03372">
    <property type="entry name" value="Exo_endo_phos"/>
    <property type="match status" value="1"/>
</dbReference>
<gene>
    <name evidence="3" type="ORF">SVIM_LOCUS456572</name>
</gene>
<dbReference type="InterPro" id="IPR036691">
    <property type="entry name" value="Endo/exonu/phosph_ase_sf"/>
</dbReference>
<name>A0A6N2N985_SALVM</name>